<keyword evidence="2" id="KW-1185">Reference proteome</keyword>
<accession>A0A9D4EFP1</accession>
<protein>
    <submittedName>
        <fullName evidence="1">Uncharacterized protein</fullName>
    </submittedName>
</protein>
<organism evidence="1 2">
    <name type="scientific">Dreissena polymorpha</name>
    <name type="common">Zebra mussel</name>
    <name type="synonym">Mytilus polymorpha</name>
    <dbReference type="NCBI Taxonomy" id="45954"/>
    <lineage>
        <taxon>Eukaryota</taxon>
        <taxon>Metazoa</taxon>
        <taxon>Spiralia</taxon>
        <taxon>Lophotrochozoa</taxon>
        <taxon>Mollusca</taxon>
        <taxon>Bivalvia</taxon>
        <taxon>Autobranchia</taxon>
        <taxon>Heteroconchia</taxon>
        <taxon>Euheterodonta</taxon>
        <taxon>Imparidentia</taxon>
        <taxon>Neoheterodontei</taxon>
        <taxon>Myida</taxon>
        <taxon>Dreissenoidea</taxon>
        <taxon>Dreissenidae</taxon>
        <taxon>Dreissena</taxon>
    </lineage>
</organism>
<gene>
    <name evidence="1" type="ORF">DPMN_157305</name>
</gene>
<reference evidence="1" key="1">
    <citation type="journal article" date="2019" name="bioRxiv">
        <title>The Genome of the Zebra Mussel, Dreissena polymorpha: A Resource for Invasive Species Research.</title>
        <authorList>
            <person name="McCartney M.A."/>
            <person name="Auch B."/>
            <person name="Kono T."/>
            <person name="Mallez S."/>
            <person name="Zhang Y."/>
            <person name="Obille A."/>
            <person name="Becker A."/>
            <person name="Abrahante J.E."/>
            <person name="Garbe J."/>
            <person name="Badalamenti J.P."/>
            <person name="Herman A."/>
            <person name="Mangelson H."/>
            <person name="Liachko I."/>
            <person name="Sullivan S."/>
            <person name="Sone E.D."/>
            <person name="Koren S."/>
            <person name="Silverstein K.A.T."/>
            <person name="Beckman K.B."/>
            <person name="Gohl D.M."/>
        </authorList>
    </citation>
    <scope>NUCLEOTIDE SEQUENCE</scope>
    <source>
        <strain evidence="1">Duluth1</strain>
        <tissue evidence="1">Whole animal</tissue>
    </source>
</reference>
<dbReference type="Proteomes" id="UP000828390">
    <property type="component" value="Unassembled WGS sequence"/>
</dbReference>
<proteinExistence type="predicted"/>
<name>A0A9D4EFP1_DREPO</name>
<dbReference type="EMBL" id="JAIWYP010000008">
    <property type="protein sequence ID" value="KAH3779502.1"/>
    <property type="molecule type" value="Genomic_DNA"/>
</dbReference>
<reference evidence="1" key="2">
    <citation type="submission" date="2020-11" db="EMBL/GenBank/DDBJ databases">
        <authorList>
            <person name="McCartney M.A."/>
            <person name="Auch B."/>
            <person name="Kono T."/>
            <person name="Mallez S."/>
            <person name="Becker A."/>
            <person name="Gohl D.M."/>
            <person name="Silverstein K.A.T."/>
            <person name="Koren S."/>
            <person name="Bechman K.B."/>
            <person name="Herman A."/>
            <person name="Abrahante J.E."/>
            <person name="Garbe J."/>
        </authorList>
    </citation>
    <scope>NUCLEOTIDE SEQUENCE</scope>
    <source>
        <strain evidence="1">Duluth1</strain>
        <tissue evidence="1">Whole animal</tissue>
    </source>
</reference>
<evidence type="ECO:0000313" key="1">
    <source>
        <dbReference type="EMBL" id="KAH3779502.1"/>
    </source>
</evidence>
<sequence length="59" mass="6591">MRIQQCSTYTSGCYQATSAEETLFCQGFNPCCFCKEKSSLEQSMMLDENSSLIGIFEGN</sequence>
<evidence type="ECO:0000313" key="2">
    <source>
        <dbReference type="Proteomes" id="UP000828390"/>
    </source>
</evidence>
<dbReference type="AlphaFoldDB" id="A0A9D4EFP1"/>
<comment type="caution">
    <text evidence="1">The sequence shown here is derived from an EMBL/GenBank/DDBJ whole genome shotgun (WGS) entry which is preliminary data.</text>
</comment>